<reference evidence="1" key="1">
    <citation type="submission" date="2016-12" db="EMBL/GenBank/DDBJ databases">
        <authorList>
            <person name="Moulin L."/>
        </authorList>
    </citation>
    <scope>NUCLEOTIDE SEQUENCE [LARGE SCALE GENOMIC DNA]</scope>
    <source>
        <strain evidence="1">STM 7183</strain>
    </source>
</reference>
<proteinExistence type="predicted"/>
<evidence type="ECO:0000313" key="1">
    <source>
        <dbReference type="EMBL" id="SIT48163.1"/>
    </source>
</evidence>
<keyword evidence="2" id="KW-1185">Reference proteome</keyword>
<dbReference type="AlphaFoldDB" id="A0A1N7SL71"/>
<evidence type="ECO:0000313" key="2">
    <source>
        <dbReference type="Proteomes" id="UP000195569"/>
    </source>
</evidence>
<gene>
    <name evidence="1" type="ORF">BN2476_630033</name>
</gene>
<accession>A0A1N7SL71</accession>
<name>A0A1N7SL71_9BURK</name>
<sequence length="51" mass="5582">MVMILGAGDIDCLFFCDLQNAGGERIRGHKRDCTDERAIGDERGVVGAMIR</sequence>
<dbReference type="Proteomes" id="UP000195569">
    <property type="component" value="Unassembled WGS sequence"/>
</dbReference>
<comment type="caution">
    <text evidence="1">The sequence shown here is derived from an EMBL/GenBank/DDBJ whole genome shotgun (WGS) entry which is preliminary data.</text>
</comment>
<dbReference type="EMBL" id="CYGY02000063">
    <property type="protein sequence ID" value="SIT48163.1"/>
    <property type="molecule type" value="Genomic_DNA"/>
</dbReference>
<organism evidence="1 2">
    <name type="scientific">Paraburkholderia piptadeniae</name>
    <dbReference type="NCBI Taxonomy" id="1701573"/>
    <lineage>
        <taxon>Bacteria</taxon>
        <taxon>Pseudomonadati</taxon>
        <taxon>Pseudomonadota</taxon>
        <taxon>Betaproteobacteria</taxon>
        <taxon>Burkholderiales</taxon>
        <taxon>Burkholderiaceae</taxon>
        <taxon>Paraburkholderia</taxon>
    </lineage>
</organism>
<protein>
    <submittedName>
        <fullName evidence="1">Uncharacterized protein</fullName>
    </submittedName>
</protein>